<evidence type="ECO:0000256" key="5">
    <source>
        <dbReference type="ARBA" id="ARBA00023136"/>
    </source>
</evidence>
<dbReference type="PANTHER" id="PTHR28259">
    <property type="entry name" value="FLUORIDE EXPORT PROTEIN 1-RELATED"/>
    <property type="match status" value="1"/>
</dbReference>
<evidence type="ECO:0000256" key="1">
    <source>
        <dbReference type="ARBA" id="ARBA00004651"/>
    </source>
</evidence>
<dbReference type="GO" id="GO:0005886">
    <property type="term" value="C:plasma membrane"/>
    <property type="evidence" value="ECO:0007669"/>
    <property type="project" value="UniProtKB-SubCell"/>
</dbReference>
<feature type="transmembrane region" description="Helical" evidence="8">
    <location>
        <begin position="46"/>
        <end position="70"/>
    </location>
</feature>
<evidence type="ECO:0000256" key="2">
    <source>
        <dbReference type="ARBA" id="ARBA00022475"/>
    </source>
</evidence>
<comment type="subcellular location">
    <subcellularLocation>
        <location evidence="1">Cell membrane</location>
        <topology evidence="1">Multi-pass membrane protein</topology>
    </subcellularLocation>
</comment>
<evidence type="ECO:0000313" key="9">
    <source>
        <dbReference type="EMBL" id="MPN09469.1"/>
    </source>
</evidence>
<proteinExistence type="inferred from homology"/>
<keyword evidence="3 8" id="KW-0812">Transmembrane</keyword>
<sequence>MALAGRNAVIDPRTLLFLKVGVCGGFTTFSTFALEAHSLIGTGKPMVALLYALLSVVLSVLAVFFATSLVK</sequence>
<feature type="transmembrane region" description="Helical" evidence="8">
    <location>
        <begin position="16"/>
        <end position="34"/>
    </location>
</feature>
<dbReference type="GO" id="GO:1903425">
    <property type="term" value="F:fluoride transmembrane transporter activity"/>
    <property type="evidence" value="ECO:0007669"/>
    <property type="project" value="TreeGrafter"/>
</dbReference>
<evidence type="ECO:0000256" key="3">
    <source>
        <dbReference type="ARBA" id="ARBA00022692"/>
    </source>
</evidence>
<accession>A0A645F7Z8</accession>
<dbReference type="EMBL" id="VSSQ01055579">
    <property type="protein sequence ID" value="MPN09469.1"/>
    <property type="molecule type" value="Genomic_DNA"/>
</dbReference>
<comment type="catalytic activity">
    <reaction evidence="7">
        <text>fluoride(in) = fluoride(out)</text>
        <dbReference type="Rhea" id="RHEA:76159"/>
        <dbReference type="ChEBI" id="CHEBI:17051"/>
    </reaction>
    <physiologicalReaction direction="left-to-right" evidence="7">
        <dbReference type="Rhea" id="RHEA:76160"/>
    </physiologicalReaction>
</comment>
<comment type="caution">
    <text evidence="9">The sequence shown here is derived from an EMBL/GenBank/DDBJ whole genome shotgun (WGS) entry which is preliminary data.</text>
</comment>
<evidence type="ECO:0000256" key="8">
    <source>
        <dbReference type="SAM" id="Phobius"/>
    </source>
</evidence>
<reference evidence="9" key="1">
    <citation type="submission" date="2019-08" db="EMBL/GenBank/DDBJ databases">
        <authorList>
            <person name="Kucharzyk K."/>
            <person name="Murdoch R.W."/>
            <person name="Higgins S."/>
            <person name="Loffler F."/>
        </authorList>
    </citation>
    <scope>NUCLEOTIDE SEQUENCE</scope>
</reference>
<dbReference type="Pfam" id="PF02537">
    <property type="entry name" value="CRCB"/>
    <property type="match status" value="1"/>
</dbReference>
<name>A0A645F7Z8_9ZZZZ</name>
<dbReference type="PANTHER" id="PTHR28259:SF1">
    <property type="entry name" value="FLUORIDE EXPORT PROTEIN 1-RELATED"/>
    <property type="match status" value="1"/>
</dbReference>
<dbReference type="AlphaFoldDB" id="A0A645F7Z8"/>
<dbReference type="InterPro" id="IPR003691">
    <property type="entry name" value="FluC"/>
</dbReference>
<comment type="similarity">
    <text evidence="6">Belongs to the fluoride channel Fluc/FEX (TC 1.A.43) family.</text>
</comment>
<keyword evidence="5 8" id="KW-0472">Membrane</keyword>
<protein>
    <submittedName>
        <fullName evidence="9">Putative fluoride ion transporter CrcB</fullName>
    </submittedName>
</protein>
<organism evidence="9">
    <name type="scientific">bioreactor metagenome</name>
    <dbReference type="NCBI Taxonomy" id="1076179"/>
    <lineage>
        <taxon>unclassified sequences</taxon>
        <taxon>metagenomes</taxon>
        <taxon>ecological metagenomes</taxon>
    </lineage>
</organism>
<evidence type="ECO:0000256" key="6">
    <source>
        <dbReference type="ARBA" id="ARBA00035120"/>
    </source>
</evidence>
<keyword evidence="2" id="KW-1003">Cell membrane</keyword>
<evidence type="ECO:0000256" key="7">
    <source>
        <dbReference type="ARBA" id="ARBA00035585"/>
    </source>
</evidence>
<keyword evidence="4 8" id="KW-1133">Transmembrane helix</keyword>
<evidence type="ECO:0000256" key="4">
    <source>
        <dbReference type="ARBA" id="ARBA00022989"/>
    </source>
</evidence>
<gene>
    <name evidence="9" type="primary">crcB_24</name>
    <name evidence="9" type="ORF">SDC9_156759</name>
</gene>